<comment type="subcellular location">
    <subcellularLocation>
        <location evidence="1">Nucleus</location>
    </subcellularLocation>
</comment>
<evidence type="ECO:0000313" key="8">
    <source>
        <dbReference type="Proteomes" id="UP000094455"/>
    </source>
</evidence>
<feature type="compositionally biased region" description="Basic and acidic residues" evidence="6">
    <location>
        <begin position="249"/>
        <end position="258"/>
    </location>
</feature>
<dbReference type="InterPro" id="IPR005011">
    <property type="entry name" value="SNU66/SART1"/>
</dbReference>
<dbReference type="PANTHER" id="PTHR14152:SF5">
    <property type="entry name" value="U4_U6.U5 TRI-SNRNP-ASSOCIATED PROTEIN 1"/>
    <property type="match status" value="1"/>
</dbReference>
<keyword evidence="3" id="KW-0507">mRNA processing</keyword>
<evidence type="ECO:0000256" key="3">
    <source>
        <dbReference type="ARBA" id="ARBA00022664"/>
    </source>
</evidence>
<dbReference type="Pfam" id="PF03343">
    <property type="entry name" value="SART-1"/>
    <property type="match status" value="2"/>
</dbReference>
<feature type="region of interest" description="Disordered" evidence="6">
    <location>
        <begin position="228"/>
        <end position="284"/>
    </location>
</feature>
<dbReference type="GO" id="GO:0046540">
    <property type="term" value="C:U4/U6 x U5 tri-snRNP complex"/>
    <property type="evidence" value="ECO:0007669"/>
    <property type="project" value="InterPro"/>
</dbReference>
<comment type="similarity">
    <text evidence="2">Belongs to the SNU66/SART1 family.</text>
</comment>
<dbReference type="GO" id="GO:0000481">
    <property type="term" value="P:maturation of 5S rRNA"/>
    <property type="evidence" value="ECO:0007669"/>
    <property type="project" value="TreeGrafter"/>
</dbReference>
<keyword evidence="8" id="KW-1185">Reference proteome</keyword>
<name>A0A1E3NL15_9ASCO</name>
<dbReference type="AlphaFoldDB" id="A0A1E3NL15"/>
<reference evidence="7 8" key="1">
    <citation type="journal article" date="2016" name="Proc. Natl. Acad. Sci. U.S.A.">
        <title>Comparative genomics of biotechnologically important yeasts.</title>
        <authorList>
            <person name="Riley R."/>
            <person name="Haridas S."/>
            <person name="Wolfe K.H."/>
            <person name="Lopes M.R."/>
            <person name="Hittinger C.T."/>
            <person name="Goeker M."/>
            <person name="Salamov A.A."/>
            <person name="Wisecaver J.H."/>
            <person name="Long T.M."/>
            <person name="Calvey C.H."/>
            <person name="Aerts A.L."/>
            <person name="Barry K.W."/>
            <person name="Choi C."/>
            <person name="Clum A."/>
            <person name="Coughlan A.Y."/>
            <person name="Deshpande S."/>
            <person name="Douglass A.P."/>
            <person name="Hanson S.J."/>
            <person name="Klenk H.-P."/>
            <person name="LaButti K.M."/>
            <person name="Lapidus A."/>
            <person name="Lindquist E.A."/>
            <person name="Lipzen A.M."/>
            <person name="Meier-Kolthoff J.P."/>
            <person name="Ohm R.A."/>
            <person name="Otillar R.P."/>
            <person name="Pangilinan J.L."/>
            <person name="Peng Y."/>
            <person name="Rokas A."/>
            <person name="Rosa C.A."/>
            <person name="Scheuner C."/>
            <person name="Sibirny A.A."/>
            <person name="Slot J.C."/>
            <person name="Stielow J.B."/>
            <person name="Sun H."/>
            <person name="Kurtzman C.P."/>
            <person name="Blackwell M."/>
            <person name="Grigoriev I.V."/>
            <person name="Jeffries T.W."/>
        </authorList>
    </citation>
    <scope>NUCLEOTIDE SEQUENCE [LARGE SCALE GENOMIC DNA]</scope>
    <source>
        <strain evidence="7 8">NRRL Y-2026</strain>
    </source>
</reference>
<dbReference type="STRING" id="763406.A0A1E3NL15"/>
<evidence type="ECO:0008006" key="9">
    <source>
        <dbReference type="Google" id="ProtNLM"/>
    </source>
</evidence>
<dbReference type="PANTHER" id="PTHR14152">
    <property type="entry name" value="SQUAMOUS CELL CARCINOMA ANTIGEN RECOGNISED BY CYTOTOXIC T LYMPHOCYTES"/>
    <property type="match status" value="1"/>
</dbReference>
<dbReference type="Proteomes" id="UP000094455">
    <property type="component" value="Unassembled WGS sequence"/>
</dbReference>
<protein>
    <recommendedName>
        <fullName evidence="9">SART-1 protein</fullName>
    </recommendedName>
</protein>
<gene>
    <name evidence="7" type="ORF">PICMEDRAFT_126964</name>
</gene>
<dbReference type="GeneID" id="30176649"/>
<evidence type="ECO:0000256" key="5">
    <source>
        <dbReference type="ARBA" id="ARBA00023242"/>
    </source>
</evidence>
<dbReference type="RefSeq" id="XP_019017371.1">
    <property type="nucleotide sequence ID" value="XM_019159962.1"/>
</dbReference>
<feature type="compositionally biased region" description="Low complexity" evidence="6">
    <location>
        <begin position="229"/>
        <end position="248"/>
    </location>
</feature>
<evidence type="ECO:0000256" key="2">
    <source>
        <dbReference type="ARBA" id="ARBA00006076"/>
    </source>
</evidence>
<evidence type="ECO:0000256" key="4">
    <source>
        <dbReference type="ARBA" id="ARBA00023187"/>
    </source>
</evidence>
<evidence type="ECO:0000313" key="7">
    <source>
        <dbReference type="EMBL" id="ODQ46258.1"/>
    </source>
</evidence>
<evidence type="ECO:0000256" key="1">
    <source>
        <dbReference type="ARBA" id="ARBA00004123"/>
    </source>
</evidence>
<organism evidence="7 8">
    <name type="scientific">Pichia membranifaciens NRRL Y-2026</name>
    <dbReference type="NCBI Taxonomy" id="763406"/>
    <lineage>
        <taxon>Eukaryota</taxon>
        <taxon>Fungi</taxon>
        <taxon>Dikarya</taxon>
        <taxon>Ascomycota</taxon>
        <taxon>Saccharomycotina</taxon>
        <taxon>Pichiomycetes</taxon>
        <taxon>Pichiales</taxon>
        <taxon>Pichiaceae</taxon>
        <taxon>Pichia</taxon>
    </lineage>
</organism>
<dbReference type="OrthoDB" id="5583at2759"/>
<accession>A0A1E3NL15</accession>
<dbReference type="EMBL" id="KV454003">
    <property type="protein sequence ID" value="ODQ46258.1"/>
    <property type="molecule type" value="Genomic_DNA"/>
</dbReference>
<dbReference type="GO" id="GO:0045292">
    <property type="term" value="P:mRNA cis splicing, via spliceosome"/>
    <property type="evidence" value="ECO:0007669"/>
    <property type="project" value="TreeGrafter"/>
</dbReference>
<evidence type="ECO:0000256" key="6">
    <source>
        <dbReference type="SAM" id="MobiDB-lite"/>
    </source>
</evidence>
<keyword evidence="4" id="KW-0508">mRNA splicing</keyword>
<dbReference type="Pfam" id="PF19252">
    <property type="entry name" value="HIND"/>
    <property type="match status" value="2"/>
</dbReference>
<sequence length="499" mass="56849">MKLSLSVEETNRLRTKVGLKLIPVDEKPQSQENNDAEIVRISVEETNRLRNQLGLRPIPTGKTEDVEVENFAKLERQRRKAQEVDKVRADLTERKNELMVRQRMQKGGILNRIDKVTPAGKSAVLDFDSWLEEVGKEIKNEKVKKLSFKKKEKPVKKNLDKDEKEGIVISHDKTTFTEKAGSENGVVLTLKDINVLDDQEDYESFENVQLKREEILKRAFSEKKGAGKLVSLDGDTDGSSSSFSLADLESGKAEEPDSKKRKLVSLTIESSDDENKEHHSGISYDEDGVEAKKISKFMKRDVSKFKRPKKKAAVGQERTRVFETELVEKSFDPVRLDNDDEDEAENELEQALSATRRNMLKNKRLYTAPVEDVKQEENREVIDEGIEFIDNFRAQEPLEKEDVPNSYQRLDDFTKEDSPVENAAGSRYKAILEAEAEKNYHTYGVSNVLNALKSGNRSSQSKEKTGAVEIVYTDDSGKVLNTKEAFKYLSHKFHGSQKR</sequence>
<proteinExistence type="inferred from homology"/>
<keyword evidence="5" id="KW-0539">Nucleus</keyword>
<dbReference type="InterPro" id="IPR045347">
    <property type="entry name" value="HIND"/>
</dbReference>